<reference evidence="2" key="1">
    <citation type="submission" date="2023-04" db="EMBL/GenBank/DDBJ databases">
        <authorList>
            <person name="Vijverberg K."/>
            <person name="Xiong W."/>
            <person name="Schranz E."/>
        </authorList>
    </citation>
    <scope>NUCLEOTIDE SEQUENCE</scope>
</reference>
<proteinExistence type="predicted"/>
<feature type="transmembrane region" description="Helical" evidence="1">
    <location>
        <begin position="68"/>
        <end position="90"/>
    </location>
</feature>
<dbReference type="EMBL" id="OX465084">
    <property type="protein sequence ID" value="CAI9298773.1"/>
    <property type="molecule type" value="Genomic_DNA"/>
</dbReference>
<evidence type="ECO:0000313" key="2">
    <source>
        <dbReference type="EMBL" id="CAI9298773.1"/>
    </source>
</evidence>
<keyword evidence="1" id="KW-1133">Transmembrane helix</keyword>
<dbReference type="Proteomes" id="UP001177003">
    <property type="component" value="Chromosome 8"/>
</dbReference>
<keyword evidence="1" id="KW-0812">Transmembrane</keyword>
<evidence type="ECO:0000256" key="1">
    <source>
        <dbReference type="SAM" id="Phobius"/>
    </source>
</evidence>
<dbReference type="AlphaFoldDB" id="A0AA35ZUT2"/>
<accession>A0AA35ZUT2</accession>
<evidence type="ECO:0000313" key="3">
    <source>
        <dbReference type="Proteomes" id="UP001177003"/>
    </source>
</evidence>
<keyword evidence="3" id="KW-1185">Reference proteome</keyword>
<protein>
    <submittedName>
        <fullName evidence="2">Uncharacterized protein</fullName>
    </submittedName>
</protein>
<name>A0AA35ZUT2_LACSI</name>
<gene>
    <name evidence="2" type="ORF">LSALG_LOCUS37516</name>
</gene>
<keyword evidence="1" id="KW-0472">Membrane</keyword>
<sequence>MSSGGEFEFHVLILTSSFGLGVDSGDLQRFWHLVPSTSSIPLRSLKLKLELRRSLPLVLLVKVMGKGIMPFAVGECLVVQAVLVIILIIIKWSFTYKLLPFTLH</sequence>
<organism evidence="2 3">
    <name type="scientific">Lactuca saligna</name>
    <name type="common">Willowleaf lettuce</name>
    <dbReference type="NCBI Taxonomy" id="75948"/>
    <lineage>
        <taxon>Eukaryota</taxon>
        <taxon>Viridiplantae</taxon>
        <taxon>Streptophyta</taxon>
        <taxon>Embryophyta</taxon>
        <taxon>Tracheophyta</taxon>
        <taxon>Spermatophyta</taxon>
        <taxon>Magnoliopsida</taxon>
        <taxon>eudicotyledons</taxon>
        <taxon>Gunneridae</taxon>
        <taxon>Pentapetalae</taxon>
        <taxon>asterids</taxon>
        <taxon>campanulids</taxon>
        <taxon>Asterales</taxon>
        <taxon>Asteraceae</taxon>
        <taxon>Cichorioideae</taxon>
        <taxon>Cichorieae</taxon>
        <taxon>Lactucinae</taxon>
        <taxon>Lactuca</taxon>
    </lineage>
</organism>